<dbReference type="EMBL" id="OX465077">
    <property type="protein sequence ID" value="CAI9270112.1"/>
    <property type="molecule type" value="Genomic_DNA"/>
</dbReference>
<reference evidence="2" key="1">
    <citation type="submission" date="2023-04" db="EMBL/GenBank/DDBJ databases">
        <authorList>
            <person name="Vijverberg K."/>
            <person name="Xiong W."/>
            <person name="Schranz E."/>
        </authorList>
    </citation>
    <scope>NUCLEOTIDE SEQUENCE</scope>
</reference>
<dbReference type="EMBL" id="OX465077">
    <property type="protein sequence ID" value="CAI9270111.1"/>
    <property type="molecule type" value="Genomic_DNA"/>
</dbReference>
<dbReference type="Proteomes" id="UP001177003">
    <property type="component" value="Chromosome 1"/>
</dbReference>
<accession>A0AA35VUR0</accession>
<sequence>MKPGVTGEAIWKPWFKSLSNWSMEYNYNERITSIITQGVPQHAWCEEAFNTISKFWGLVVIPEECPIDSANLTFGRVGTIASHPGLINSSISVFVDGIRFEINVMEDIFESIKLNPVLAFNDFHHSNGNWWADGGREDDYAT</sequence>
<evidence type="ECO:0000313" key="1">
    <source>
        <dbReference type="EMBL" id="CAI9270111.1"/>
    </source>
</evidence>
<gene>
    <name evidence="1" type="ORF">LSALG_LOCUS10442</name>
    <name evidence="2" type="ORF">LSALG_LOCUS10443</name>
</gene>
<proteinExistence type="predicted"/>
<protein>
    <submittedName>
        <fullName evidence="2">Uncharacterized protein</fullName>
    </submittedName>
</protein>
<evidence type="ECO:0000313" key="2">
    <source>
        <dbReference type="EMBL" id="CAI9270112.1"/>
    </source>
</evidence>
<organism evidence="2 3">
    <name type="scientific">Lactuca saligna</name>
    <name type="common">Willowleaf lettuce</name>
    <dbReference type="NCBI Taxonomy" id="75948"/>
    <lineage>
        <taxon>Eukaryota</taxon>
        <taxon>Viridiplantae</taxon>
        <taxon>Streptophyta</taxon>
        <taxon>Embryophyta</taxon>
        <taxon>Tracheophyta</taxon>
        <taxon>Spermatophyta</taxon>
        <taxon>Magnoliopsida</taxon>
        <taxon>eudicotyledons</taxon>
        <taxon>Gunneridae</taxon>
        <taxon>Pentapetalae</taxon>
        <taxon>asterids</taxon>
        <taxon>campanulids</taxon>
        <taxon>Asterales</taxon>
        <taxon>Asteraceae</taxon>
        <taxon>Cichorioideae</taxon>
        <taxon>Cichorieae</taxon>
        <taxon>Lactucinae</taxon>
        <taxon>Lactuca</taxon>
    </lineage>
</organism>
<keyword evidence="3" id="KW-1185">Reference proteome</keyword>
<evidence type="ECO:0000313" key="3">
    <source>
        <dbReference type="Proteomes" id="UP001177003"/>
    </source>
</evidence>
<dbReference type="AlphaFoldDB" id="A0AA35VUR0"/>
<name>A0AA35VUR0_LACSI</name>